<protein>
    <submittedName>
        <fullName evidence="1">Uncharacterized protein</fullName>
    </submittedName>
</protein>
<name>A0A6J5KUN0_9CAUD</name>
<dbReference type="EMBL" id="LR796182">
    <property type="protein sequence ID" value="CAB4124846.1"/>
    <property type="molecule type" value="Genomic_DNA"/>
</dbReference>
<organism evidence="1">
    <name type="scientific">uncultured Caudovirales phage</name>
    <dbReference type="NCBI Taxonomy" id="2100421"/>
    <lineage>
        <taxon>Viruses</taxon>
        <taxon>Duplodnaviria</taxon>
        <taxon>Heunggongvirae</taxon>
        <taxon>Uroviricota</taxon>
        <taxon>Caudoviricetes</taxon>
        <taxon>Peduoviridae</taxon>
        <taxon>Maltschvirus</taxon>
        <taxon>Maltschvirus maltsch</taxon>
    </lineage>
</organism>
<reference evidence="1" key="1">
    <citation type="submission" date="2020-04" db="EMBL/GenBank/DDBJ databases">
        <authorList>
            <person name="Chiriac C."/>
            <person name="Salcher M."/>
            <person name="Ghai R."/>
            <person name="Kavagutti S V."/>
        </authorList>
    </citation>
    <scope>NUCLEOTIDE SEQUENCE</scope>
</reference>
<proteinExistence type="predicted"/>
<gene>
    <name evidence="1" type="ORF">UFOVP62_37</name>
</gene>
<evidence type="ECO:0000313" key="1">
    <source>
        <dbReference type="EMBL" id="CAB4124846.1"/>
    </source>
</evidence>
<sequence length="82" mass="9391">MTDLNEKLAQEAAELINGGEWRDGKWYSDGQRDAWRKALKPAADRIEKLEMALREIMELGYWDVNVGKALKIARKALEGKDD</sequence>
<accession>A0A6J5KUN0</accession>